<name>A0A939IIQ1_CLOAM</name>
<organism evidence="2 3">
    <name type="scientific">Clostridium aminobutyricum</name>
    <dbReference type="NCBI Taxonomy" id="33953"/>
    <lineage>
        <taxon>Bacteria</taxon>
        <taxon>Bacillati</taxon>
        <taxon>Bacillota</taxon>
        <taxon>Clostridia</taxon>
        <taxon>Eubacteriales</taxon>
        <taxon>Clostridiaceae</taxon>
        <taxon>Clostridium</taxon>
    </lineage>
</organism>
<evidence type="ECO:0000256" key="1">
    <source>
        <dbReference type="SAM" id="SignalP"/>
    </source>
</evidence>
<feature type="signal peptide" evidence="1">
    <location>
        <begin position="1"/>
        <end position="20"/>
    </location>
</feature>
<dbReference type="Proteomes" id="UP000664545">
    <property type="component" value="Unassembled WGS sequence"/>
</dbReference>
<dbReference type="EMBL" id="JAFJZZ010000002">
    <property type="protein sequence ID" value="MBN7773306.1"/>
    <property type="molecule type" value="Genomic_DNA"/>
</dbReference>
<gene>
    <name evidence="2" type="ORF">JYB65_08030</name>
</gene>
<protein>
    <submittedName>
        <fullName evidence="2">Uncharacterized protein</fullName>
    </submittedName>
</protein>
<reference evidence="2" key="1">
    <citation type="submission" date="2021-02" db="EMBL/GenBank/DDBJ databases">
        <title>Abyssanaerobacter marinus gen.nov., sp., nov, anaerobic bacterium isolated from the Onnuri vent field of Indian Ocean and suggestion of Mogibacteriaceae fam. nov., and proposal of reclassification of ambiguous this family's genus member.</title>
        <authorList>
            <person name="Kim Y.J."/>
            <person name="Yang J.-A."/>
        </authorList>
    </citation>
    <scope>NUCLEOTIDE SEQUENCE</scope>
    <source>
        <strain evidence="2">DSM 2634</strain>
    </source>
</reference>
<evidence type="ECO:0000313" key="3">
    <source>
        <dbReference type="Proteomes" id="UP000664545"/>
    </source>
</evidence>
<feature type="chain" id="PRO_5039673748" evidence="1">
    <location>
        <begin position="21"/>
        <end position="181"/>
    </location>
</feature>
<dbReference type="AlphaFoldDB" id="A0A939IIQ1"/>
<evidence type="ECO:0000313" key="2">
    <source>
        <dbReference type="EMBL" id="MBN7773306.1"/>
    </source>
</evidence>
<keyword evidence="1" id="KW-0732">Signal</keyword>
<dbReference type="RefSeq" id="WP_206582129.1">
    <property type="nucleotide sequence ID" value="NZ_JAFJZZ010000002.1"/>
</dbReference>
<keyword evidence="3" id="KW-1185">Reference proteome</keyword>
<proteinExistence type="predicted"/>
<sequence length="181" mass="19659">MKRCLTVFILILTLIFSSTAMSFASVDPDVAIVNPVSYSTVTSTNLLVSVKLTKAKTIKVTVTEEQKSIDSTAYPLSESDMKAIQDGTFTGKRVSRLVLDGDSFTSTNNLSFYTKKLEKNITPGVYRIRVDTIFQGKITHTGVNYVLVKSKAADSADLFDSSSSGTATFLQNLLKSIFGGD</sequence>
<accession>A0A939IIQ1</accession>
<comment type="caution">
    <text evidence="2">The sequence shown here is derived from an EMBL/GenBank/DDBJ whole genome shotgun (WGS) entry which is preliminary data.</text>
</comment>